<evidence type="ECO:0000313" key="4">
    <source>
        <dbReference type="Proteomes" id="UP001295423"/>
    </source>
</evidence>
<feature type="compositionally biased region" description="Basic and acidic residues" evidence="1">
    <location>
        <begin position="11"/>
        <end position="33"/>
    </location>
</feature>
<name>A0AAD2FLS7_9STRA</name>
<evidence type="ECO:0000256" key="2">
    <source>
        <dbReference type="SAM" id="Phobius"/>
    </source>
</evidence>
<dbReference type="EMBL" id="CAKOGP040001112">
    <property type="protein sequence ID" value="CAJ1942702.1"/>
    <property type="molecule type" value="Genomic_DNA"/>
</dbReference>
<keyword evidence="4" id="KW-1185">Reference proteome</keyword>
<proteinExistence type="predicted"/>
<evidence type="ECO:0000256" key="1">
    <source>
        <dbReference type="SAM" id="MobiDB-lite"/>
    </source>
</evidence>
<feature type="transmembrane region" description="Helical" evidence="2">
    <location>
        <begin position="147"/>
        <end position="169"/>
    </location>
</feature>
<evidence type="ECO:0000313" key="3">
    <source>
        <dbReference type="EMBL" id="CAJ1942702.1"/>
    </source>
</evidence>
<sequence length="229" mass="24502">MSNQTNGIFDMIHDEKNSKMDPEKWAAIHDPRAPRPQARANDDGRVMPSGMPERKMEPQLSTTGAYRVGDTESDDGGQTTSGDSDDDSESCFMVVPKAALVDDEENDGVMKDVEAPSTKISIVKARTFPDALHSSPTKKKSTHKRKFRCCMILFCLLLVGLLGGVFYFLCKDEFSTSTASLEATNGNGNGSGNGNSDDNDNNDGRRPSKGGGNGNGDGDGGNGRGNDND</sequence>
<feature type="region of interest" description="Disordered" evidence="1">
    <location>
        <begin position="184"/>
        <end position="229"/>
    </location>
</feature>
<protein>
    <submittedName>
        <fullName evidence="3">Uncharacterized protein</fullName>
    </submittedName>
</protein>
<reference evidence="3" key="1">
    <citation type="submission" date="2023-08" db="EMBL/GenBank/DDBJ databases">
        <authorList>
            <person name="Audoor S."/>
            <person name="Bilcke G."/>
        </authorList>
    </citation>
    <scope>NUCLEOTIDE SEQUENCE</scope>
</reference>
<keyword evidence="2" id="KW-0472">Membrane</keyword>
<organism evidence="3 4">
    <name type="scientific">Cylindrotheca closterium</name>
    <dbReference type="NCBI Taxonomy" id="2856"/>
    <lineage>
        <taxon>Eukaryota</taxon>
        <taxon>Sar</taxon>
        <taxon>Stramenopiles</taxon>
        <taxon>Ochrophyta</taxon>
        <taxon>Bacillariophyta</taxon>
        <taxon>Bacillariophyceae</taxon>
        <taxon>Bacillariophycidae</taxon>
        <taxon>Bacillariales</taxon>
        <taxon>Bacillariaceae</taxon>
        <taxon>Cylindrotheca</taxon>
    </lineage>
</organism>
<dbReference type="Proteomes" id="UP001295423">
    <property type="component" value="Unassembled WGS sequence"/>
</dbReference>
<keyword evidence="2" id="KW-0812">Transmembrane</keyword>
<feature type="region of interest" description="Disordered" evidence="1">
    <location>
        <begin position="1"/>
        <end position="89"/>
    </location>
</feature>
<gene>
    <name evidence="3" type="ORF">CYCCA115_LOCUS8079</name>
</gene>
<keyword evidence="2" id="KW-1133">Transmembrane helix</keyword>
<comment type="caution">
    <text evidence="3">The sequence shown here is derived from an EMBL/GenBank/DDBJ whole genome shotgun (WGS) entry which is preliminary data.</text>
</comment>
<accession>A0AAD2FLS7</accession>
<feature type="compositionally biased region" description="Gly residues" evidence="1">
    <location>
        <begin position="209"/>
        <end position="229"/>
    </location>
</feature>
<dbReference type="AlphaFoldDB" id="A0AAD2FLS7"/>